<gene>
    <name evidence="1" type="ORF">AK812_SmicGene13609</name>
</gene>
<evidence type="ECO:0000313" key="2">
    <source>
        <dbReference type="Proteomes" id="UP000186817"/>
    </source>
</evidence>
<reference evidence="1 2" key="1">
    <citation type="submission" date="2016-02" db="EMBL/GenBank/DDBJ databases">
        <title>Genome analysis of coral dinoflagellate symbionts highlights evolutionary adaptations to a symbiotic lifestyle.</title>
        <authorList>
            <person name="Aranda M."/>
            <person name="Li Y."/>
            <person name="Liew Y.J."/>
            <person name="Baumgarten S."/>
            <person name="Simakov O."/>
            <person name="Wilson M."/>
            <person name="Piel J."/>
            <person name="Ashoor H."/>
            <person name="Bougouffa S."/>
            <person name="Bajic V.B."/>
            <person name="Ryu T."/>
            <person name="Ravasi T."/>
            <person name="Bayer T."/>
            <person name="Micklem G."/>
            <person name="Kim H."/>
            <person name="Bhak J."/>
            <person name="Lajeunesse T.C."/>
            <person name="Voolstra C.R."/>
        </authorList>
    </citation>
    <scope>NUCLEOTIDE SEQUENCE [LARGE SCALE GENOMIC DNA]</scope>
    <source>
        <strain evidence="1 2">CCMP2467</strain>
    </source>
</reference>
<sequence>MATNSEGDCAALENNCSAGVACENHLDWSAANPEANFKKAEGRGFFQLKCDTQPKDQGCLPCRFGFSVSNEEMRIARSQFTESKCIVELPDADCAIFHVFGATGRDQLVEVTAVIEL</sequence>
<keyword evidence="2" id="KW-1185">Reference proteome</keyword>
<name>A0A1Q9E7M6_SYMMI</name>
<organism evidence="1 2">
    <name type="scientific">Symbiodinium microadriaticum</name>
    <name type="common">Dinoflagellate</name>
    <name type="synonym">Zooxanthella microadriatica</name>
    <dbReference type="NCBI Taxonomy" id="2951"/>
    <lineage>
        <taxon>Eukaryota</taxon>
        <taxon>Sar</taxon>
        <taxon>Alveolata</taxon>
        <taxon>Dinophyceae</taxon>
        <taxon>Suessiales</taxon>
        <taxon>Symbiodiniaceae</taxon>
        <taxon>Symbiodinium</taxon>
    </lineage>
</organism>
<comment type="caution">
    <text evidence="1">The sequence shown here is derived from an EMBL/GenBank/DDBJ whole genome shotgun (WGS) entry which is preliminary data.</text>
</comment>
<proteinExistence type="predicted"/>
<accession>A0A1Q9E7M6</accession>
<protein>
    <submittedName>
        <fullName evidence="1">Uncharacterized protein</fullName>
    </submittedName>
</protein>
<dbReference type="Proteomes" id="UP000186817">
    <property type="component" value="Unassembled WGS sequence"/>
</dbReference>
<dbReference type="OrthoDB" id="10268290at2759"/>
<evidence type="ECO:0000313" key="1">
    <source>
        <dbReference type="EMBL" id="OLQ03427.1"/>
    </source>
</evidence>
<dbReference type="EMBL" id="LSRX01000236">
    <property type="protein sequence ID" value="OLQ03427.1"/>
    <property type="molecule type" value="Genomic_DNA"/>
</dbReference>
<dbReference type="AlphaFoldDB" id="A0A1Q9E7M6"/>